<dbReference type="InterPro" id="IPR010371">
    <property type="entry name" value="YBR137W-like"/>
</dbReference>
<dbReference type="InterPro" id="IPR005624">
    <property type="entry name" value="PduO/GlcC-like"/>
</dbReference>
<reference evidence="1 2" key="1">
    <citation type="journal article" date="2020" name="Int. J. Syst. Evol. Microbiol.">
        <title>Description of Erysipelothrix piscisicarius sp. nov., an emergent fish pathogen, and assessment of virulence using a tiger barb (Puntigrus tetrazona) infection model.</title>
        <authorList>
            <person name="Pomaranski E.K."/>
            <person name="Griffin M.J."/>
            <person name="Camus A.C."/>
            <person name="Armwood A.R."/>
            <person name="Shelley J."/>
            <person name="Waldbieser G.C."/>
            <person name="LaFrentz B.R."/>
            <person name="Garcia J.C."/>
            <person name="Yanong R."/>
            <person name="Soto E."/>
        </authorList>
    </citation>
    <scope>NUCLEOTIDE SEQUENCE [LARGE SCALE GENOMIC DNA]</scope>
    <source>
        <strain evidence="1 2">15TAL0474</strain>
    </source>
</reference>
<dbReference type="AlphaFoldDB" id="A0A3Q8S7W6"/>
<dbReference type="EMBL" id="CP034234">
    <property type="protein sequence ID" value="AZK44432.1"/>
    <property type="molecule type" value="Genomic_DNA"/>
</dbReference>
<dbReference type="InterPro" id="IPR038084">
    <property type="entry name" value="PduO/GlcC-like_sf"/>
</dbReference>
<dbReference type="GO" id="GO:0006620">
    <property type="term" value="P:post-translational protein targeting to endoplasmic reticulum membrane"/>
    <property type="evidence" value="ECO:0007669"/>
    <property type="project" value="TreeGrafter"/>
</dbReference>
<keyword evidence="2" id="KW-1185">Reference proteome</keyword>
<dbReference type="Proteomes" id="UP000278804">
    <property type="component" value="Chromosome"/>
</dbReference>
<evidence type="ECO:0000313" key="2">
    <source>
        <dbReference type="Proteomes" id="UP000278804"/>
    </source>
</evidence>
<dbReference type="PANTHER" id="PTHR28255:SF1">
    <property type="entry name" value="UPF0303 PROTEIN YBR137W"/>
    <property type="match status" value="1"/>
</dbReference>
<dbReference type="Pfam" id="PF03928">
    <property type="entry name" value="HbpS-like"/>
    <property type="match status" value="1"/>
</dbReference>
<sequence length="137" mass="15598">MEQFVIDRAFIDRVTYALSLSAKHNVIGYELFLYGKTLLYYCDINLSIDKASWIERKRNSCIQFENSTLDLNIKNKGDLSEFYDKYGLNTEHYCLTPGSVPIFNEHNHCVGALTITGLTPEDDHRMALKVLGIEGGL</sequence>
<accession>A0A3Q8S7W6</accession>
<dbReference type="PANTHER" id="PTHR28255">
    <property type="match status" value="1"/>
</dbReference>
<proteinExistence type="predicted"/>
<evidence type="ECO:0000313" key="1">
    <source>
        <dbReference type="EMBL" id="AZK44432.1"/>
    </source>
</evidence>
<evidence type="ECO:0008006" key="3">
    <source>
        <dbReference type="Google" id="ProtNLM"/>
    </source>
</evidence>
<dbReference type="RefSeq" id="WP_125164603.1">
    <property type="nucleotide sequence ID" value="NZ_CP034234.1"/>
</dbReference>
<organism evidence="1 2">
    <name type="scientific">Erysipelothrix piscisicarius</name>
    <dbReference type="NCBI Taxonomy" id="2485784"/>
    <lineage>
        <taxon>Bacteria</taxon>
        <taxon>Bacillati</taxon>
        <taxon>Bacillota</taxon>
        <taxon>Erysipelotrichia</taxon>
        <taxon>Erysipelotrichales</taxon>
        <taxon>Erysipelotrichaceae</taxon>
        <taxon>Erysipelothrix</taxon>
    </lineage>
</organism>
<gene>
    <name evidence="1" type="ORF">EEI45_06495</name>
</gene>
<dbReference type="GO" id="GO:0072380">
    <property type="term" value="C:TRC complex"/>
    <property type="evidence" value="ECO:0007669"/>
    <property type="project" value="TreeGrafter"/>
</dbReference>
<dbReference type="SUPFAM" id="SSF143744">
    <property type="entry name" value="GlcG-like"/>
    <property type="match status" value="1"/>
</dbReference>
<dbReference type="Gene3D" id="3.30.450.150">
    <property type="entry name" value="Haem-degrading domain"/>
    <property type="match status" value="1"/>
</dbReference>
<dbReference type="KEGG" id="eri:EEI45_06495"/>
<protein>
    <recommendedName>
        <fullName evidence="3">Heme-degrading domain-containing protein</fullName>
    </recommendedName>
</protein>
<name>A0A3Q8S7W6_9FIRM</name>